<proteinExistence type="inferred from homology"/>
<dbReference type="InterPro" id="IPR048395">
    <property type="entry name" value="Glyco_hydro_31_C"/>
</dbReference>
<accession>A0A941IZW2</accession>
<dbReference type="AlphaFoldDB" id="A0A941IZW2"/>
<dbReference type="InterPro" id="IPR000322">
    <property type="entry name" value="Glyco_hydro_31_TIM"/>
</dbReference>
<dbReference type="SUPFAM" id="SSF51011">
    <property type="entry name" value="Glycosyl hydrolase domain"/>
    <property type="match status" value="1"/>
</dbReference>
<dbReference type="SUPFAM" id="SSF51445">
    <property type="entry name" value="(Trans)glycosidases"/>
    <property type="match status" value="1"/>
</dbReference>
<feature type="domain" description="Glycoside hydrolase family 31 TIM barrel" evidence="3">
    <location>
        <begin position="208"/>
        <end position="519"/>
    </location>
</feature>
<organism evidence="6 7">
    <name type="scientific">Carboxylicivirga sediminis</name>
    <dbReference type="NCBI Taxonomy" id="2006564"/>
    <lineage>
        <taxon>Bacteria</taxon>
        <taxon>Pseudomonadati</taxon>
        <taxon>Bacteroidota</taxon>
        <taxon>Bacteroidia</taxon>
        <taxon>Marinilabiliales</taxon>
        <taxon>Marinilabiliaceae</taxon>
        <taxon>Carboxylicivirga</taxon>
    </lineage>
</organism>
<dbReference type="Proteomes" id="UP000679220">
    <property type="component" value="Unassembled WGS sequence"/>
</dbReference>
<evidence type="ECO:0000256" key="2">
    <source>
        <dbReference type="RuleBase" id="RU361185"/>
    </source>
</evidence>
<comment type="caution">
    <text evidence="6">The sequence shown here is derived from an EMBL/GenBank/DDBJ whole genome shotgun (WGS) entry which is preliminary data.</text>
</comment>
<dbReference type="Gene3D" id="2.60.40.1180">
    <property type="entry name" value="Golgi alpha-mannosidase II"/>
    <property type="match status" value="2"/>
</dbReference>
<dbReference type="PANTHER" id="PTHR22762">
    <property type="entry name" value="ALPHA-GLUCOSIDASE"/>
    <property type="match status" value="1"/>
</dbReference>
<sequence>MVKLYKLQLLVLSVFVLLLTSCDKYTINSNKVTYDGYEFQVLSPGLIAVQKEGVHIATVNDEFPSCDFQVVQNGQQLEVHTSKCSLVYTPGEETLAERIQVIYEGISGQVQAEISQVDKQNLGGVIKSVDRCDGRLEYSEYDYTSAAKPLQIPNGLLSQRGFTVLKSVEGTLKHSDTDGMADALFIFCYGSDYKSALKDFTQLNGQVPLLPKWTLGTWFSRYQPLSANDYKNIVNRFRKEQIPIDVIVPDMNWHIDGWFGTRYDLEKFPDMKGFFEWTHKNGIHVGFNHHPGAVIRDDIRAKMFCQQAGLDYDSLLQATIKQYEESGWEFIENALFYGEGNPDHIKPFFDVFLSPIMDEGLDFHWVDGTPSTKNLEQYYKLTEAHNQQRAIVLTRQVAGSFDHHRYPIGFSADSYISWESLKFNTELTVMGANNGVYWSHDIGGHMECFGEIDYSELFTRWVQAGAMSPFCRLHATGGVEWDKRLVHCRQPWKWGDKVLDATRKILQLKYKLMPYTYSLNRQAHDDGLLICHGMYMDYPSDAQAYQYSQSQYMFGPSVLVAPIITPAEDQKGTDGKAKHNVWIPEGTWYDYFSGEAINGPVETLVAKPIDEMPLYIKEGAIIPMMDYMDYTDQKPLDNVTIEFYQATNSMATSFDLYEDDGVSLAYQNGKSQWTTIEYAYKQGQGTKVVIHPVKGQYEGGVKVRNYNLVFKYIKQQPSRVLLNGKSMNEDAISFEGDRLSIMVKDYDVNEPLTIEL</sequence>
<dbReference type="InterPro" id="IPR017853">
    <property type="entry name" value="GH"/>
</dbReference>
<dbReference type="Pfam" id="PF01055">
    <property type="entry name" value="Glyco_hydro_31_2nd"/>
    <property type="match status" value="1"/>
</dbReference>
<dbReference type="Pfam" id="PF17137">
    <property type="entry name" value="DUF5110"/>
    <property type="match status" value="1"/>
</dbReference>
<reference evidence="6" key="1">
    <citation type="journal article" date="2018" name="Int. J. Syst. Evol. Microbiol.">
        <title>Carboxylicivirga sediminis sp. nov., isolated from coastal sediment.</title>
        <authorList>
            <person name="Wang F.Q."/>
            <person name="Ren L.H."/>
            <person name="Zou R.J."/>
            <person name="Sun Y.Z."/>
            <person name="Liu X.J."/>
            <person name="Jiang F."/>
            <person name="Liu L.J."/>
        </authorList>
    </citation>
    <scope>NUCLEOTIDE SEQUENCE</scope>
    <source>
        <strain evidence="6">JR1</strain>
    </source>
</reference>
<dbReference type="InterPro" id="IPR033403">
    <property type="entry name" value="DUF5110"/>
</dbReference>
<comment type="similarity">
    <text evidence="1 2">Belongs to the glycosyl hydrolase 31 family.</text>
</comment>
<evidence type="ECO:0000259" key="5">
    <source>
        <dbReference type="Pfam" id="PF21365"/>
    </source>
</evidence>
<dbReference type="Gene3D" id="3.20.20.80">
    <property type="entry name" value="Glycosidases"/>
    <property type="match status" value="1"/>
</dbReference>
<feature type="domain" description="Glycosyl hydrolase family 31 C-terminal" evidence="5">
    <location>
        <begin position="530"/>
        <end position="622"/>
    </location>
</feature>
<evidence type="ECO:0000313" key="6">
    <source>
        <dbReference type="EMBL" id="MBR8536967.1"/>
    </source>
</evidence>
<dbReference type="GO" id="GO:0090599">
    <property type="term" value="F:alpha-glucosidase activity"/>
    <property type="evidence" value="ECO:0007669"/>
    <property type="project" value="TreeGrafter"/>
</dbReference>
<dbReference type="InterPro" id="IPR013780">
    <property type="entry name" value="Glyco_hydro_b"/>
</dbReference>
<feature type="domain" description="DUF5110" evidence="4">
    <location>
        <begin position="639"/>
        <end position="710"/>
    </location>
</feature>
<evidence type="ECO:0000313" key="7">
    <source>
        <dbReference type="Proteomes" id="UP000679220"/>
    </source>
</evidence>
<keyword evidence="7" id="KW-1185">Reference proteome</keyword>
<dbReference type="Pfam" id="PF21365">
    <property type="entry name" value="Glyco_hydro_31_3rd"/>
    <property type="match status" value="1"/>
</dbReference>
<gene>
    <name evidence="6" type="ORF">KDU71_15450</name>
</gene>
<keyword evidence="2" id="KW-0326">Glycosidase</keyword>
<dbReference type="GO" id="GO:0005975">
    <property type="term" value="P:carbohydrate metabolic process"/>
    <property type="evidence" value="ECO:0007669"/>
    <property type="project" value="InterPro"/>
</dbReference>
<dbReference type="PANTHER" id="PTHR22762:SF89">
    <property type="entry name" value="ALPHA-XYLOSIDASE"/>
    <property type="match status" value="1"/>
</dbReference>
<protein>
    <submittedName>
        <fullName evidence="6">DUF5110 domain-containing protein</fullName>
    </submittedName>
</protein>
<dbReference type="GO" id="GO:0006491">
    <property type="term" value="P:N-glycan processing"/>
    <property type="evidence" value="ECO:0007669"/>
    <property type="project" value="TreeGrafter"/>
</dbReference>
<dbReference type="EMBL" id="JAGTAR010000025">
    <property type="protein sequence ID" value="MBR8536967.1"/>
    <property type="molecule type" value="Genomic_DNA"/>
</dbReference>
<dbReference type="PROSITE" id="PS51257">
    <property type="entry name" value="PROKAR_LIPOPROTEIN"/>
    <property type="match status" value="1"/>
</dbReference>
<evidence type="ECO:0000256" key="1">
    <source>
        <dbReference type="ARBA" id="ARBA00007806"/>
    </source>
</evidence>
<name>A0A941IZW2_9BACT</name>
<dbReference type="RefSeq" id="WP_212191994.1">
    <property type="nucleotide sequence ID" value="NZ_JAGTAR010000025.1"/>
</dbReference>
<keyword evidence="2" id="KW-0378">Hydrolase</keyword>
<evidence type="ECO:0000259" key="3">
    <source>
        <dbReference type="Pfam" id="PF01055"/>
    </source>
</evidence>
<evidence type="ECO:0000259" key="4">
    <source>
        <dbReference type="Pfam" id="PF17137"/>
    </source>
</evidence>
<reference evidence="6" key="2">
    <citation type="submission" date="2021-04" db="EMBL/GenBank/DDBJ databases">
        <authorList>
            <person name="Zhang T."/>
            <person name="Zhang Y."/>
            <person name="Lu D."/>
            <person name="Zuo D."/>
            <person name="Du Z."/>
        </authorList>
    </citation>
    <scope>NUCLEOTIDE SEQUENCE</scope>
    <source>
        <strain evidence="6">JR1</strain>
    </source>
</reference>